<dbReference type="InterPro" id="IPR006139">
    <property type="entry name" value="D-isomer_2_OHA_DH_cat_dom"/>
</dbReference>
<dbReference type="Pfam" id="PF02826">
    <property type="entry name" value="2-Hacid_dh_C"/>
    <property type="match status" value="1"/>
</dbReference>
<protein>
    <submittedName>
        <fullName evidence="5">NAD-dependent formate dehydrogenase</fullName>
    </submittedName>
</protein>
<evidence type="ECO:0000256" key="1">
    <source>
        <dbReference type="ARBA" id="ARBA00005854"/>
    </source>
</evidence>
<gene>
    <name evidence="5" type="ORF">I6H47_02210</name>
</gene>
<dbReference type="PANTHER" id="PTHR42938">
    <property type="entry name" value="FORMATE DEHYDROGENASE 1"/>
    <property type="match status" value="1"/>
</dbReference>
<dbReference type="GO" id="GO:0008863">
    <property type="term" value="F:formate dehydrogenase (NAD+) activity"/>
    <property type="evidence" value="ECO:0007669"/>
    <property type="project" value="TreeGrafter"/>
</dbReference>
<dbReference type="EMBL" id="CP065989">
    <property type="protein sequence ID" value="QQB14817.1"/>
    <property type="molecule type" value="Genomic_DNA"/>
</dbReference>
<evidence type="ECO:0000313" key="5">
    <source>
        <dbReference type="EMBL" id="QQB14817.1"/>
    </source>
</evidence>
<comment type="similarity">
    <text evidence="1 2">Belongs to the D-isomer specific 2-hydroxyacid dehydrogenase family.</text>
</comment>
<evidence type="ECO:0000259" key="4">
    <source>
        <dbReference type="Pfam" id="PF02826"/>
    </source>
</evidence>
<dbReference type="Proteomes" id="UP000595374">
    <property type="component" value="Chromosome"/>
</dbReference>
<proteinExistence type="inferred from homology"/>
<dbReference type="RefSeq" id="WP_198499864.1">
    <property type="nucleotide sequence ID" value="NZ_CP065989.1"/>
</dbReference>
<evidence type="ECO:0000313" key="6">
    <source>
        <dbReference type="Proteomes" id="UP000595374"/>
    </source>
</evidence>
<dbReference type="SUPFAM" id="SSF51735">
    <property type="entry name" value="NAD(P)-binding Rossmann-fold domains"/>
    <property type="match status" value="1"/>
</dbReference>
<dbReference type="GO" id="GO:0051287">
    <property type="term" value="F:NAD binding"/>
    <property type="evidence" value="ECO:0007669"/>
    <property type="project" value="InterPro"/>
</dbReference>
<dbReference type="Gene3D" id="3.40.50.720">
    <property type="entry name" value="NAD(P)-binding Rossmann-like Domain"/>
    <property type="match status" value="2"/>
</dbReference>
<dbReference type="GO" id="GO:0016616">
    <property type="term" value="F:oxidoreductase activity, acting on the CH-OH group of donors, NAD or NADP as acceptor"/>
    <property type="evidence" value="ECO:0007669"/>
    <property type="project" value="InterPro"/>
</dbReference>
<evidence type="ECO:0000256" key="2">
    <source>
        <dbReference type="RuleBase" id="RU003719"/>
    </source>
</evidence>
<organism evidence="5 6">
    <name type="scientific">Brevibacterium casei</name>
    <dbReference type="NCBI Taxonomy" id="33889"/>
    <lineage>
        <taxon>Bacteria</taxon>
        <taxon>Bacillati</taxon>
        <taxon>Actinomycetota</taxon>
        <taxon>Actinomycetes</taxon>
        <taxon>Micrococcales</taxon>
        <taxon>Brevibacteriaceae</taxon>
        <taxon>Brevibacterium</taxon>
    </lineage>
</organism>
<dbReference type="NCBIfam" id="NF005750">
    <property type="entry name" value="PRK07574.1"/>
    <property type="match status" value="1"/>
</dbReference>
<keyword evidence="2" id="KW-0560">Oxidoreductase</keyword>
<sequence>MARILCVLYPDPQSGYPPPYARDEIPAVTWDVDGAPAPMPKPPLGFVPGQLVGCVSGELGLREYLESHGHEFVVTSDKEGPDSEFARLLPSADIVISQPFWPAYLTRERIASAPHLRLALTAGIGSDHVDLEAAAEAGITVAEVTGSNSDSVAEHIVMMILALVRNYLPSHLTAASGGWNIAECVSRGYDVQGMAFGAVGAGRIGRGVLRRLAPFGLQLHYTQRHRLDPALEEELGLTFHPDIGQMAQHMDIISLQVPLYPATRHLFDAELLGSLRRGTYLVNCGRAELVDPAAVDAAVRSGHLAAYAGDVWNPEPAGADDPWRSMPWNGMTPHISGTTLSAQARYAAGTLDILQRFLEGRPIEEDYLIVEGGGLAGTGAQSYGLR</sequence>
<dbReference type="InterPro" id="IPR006140">
    <property type="entry name" value="D-isomer_DH_NAD-bd"/>
</dbReference>
<reference evidence="5 6" key="1">
    <citation type="submission" date="2020-12" db="EMBL/GenBank/DDBJ databases">
        <title>FDA dAtabase for Regulatory Grade micrObial Sequences (FDA-ARGOS): Supporting development and validation of Infectious Disease Dx tests.</title>
        <authorList>
            <person name="Sproer C."/>
            <person name="Gronow S."/>
            <person name="Severitt S."/>
            <person name="Schroder I."/>
            <person name="Tallon L."/>
            <person name="Sadzewicz L."/>
            <person name="Zhao X."/>
            <person name="Boylan J."/>
            <person name="Ott S."/>
            <person name="Bowen H."/>
            <person name="Vavikolanu K."/>
            <person name="Mehta A."/>
            <person name="Aluvathingal J."/>
            <person name="Nadendla S."/>
            <person name="Lowell S."/>
            <person name="Myers T."/>
            <person name="Yan Y."/>
            <person name="Sichtig H."/>
        </authorList>
    </citation>
    <scope>NUCLEOTIDE SEQUENCE [LARGE SCALE GENOMIC DNA]</scope>
    <source>
        <strain evidence="5 6">FDAARGOS_990</strain>
    </source>
</reference>
<dbReference type="AlphaFoldDB" id="A0A7T4A044"/>
<feature type="domain" description="D-isomer specific 2-hydroxyacid dehydrogenase catalytic" evidence="3">
    <location>
        <begin position="62"/>
        <end position="363"/>
    </location>
</feature>
<accession>A0A7T4A044</accession>
<dbReference type="InterPro" id="IPR036291">
    <property type="entry name" value="NAD(P)-bd_dom_sf"/>
</dbReference>
<dbReference type="Pfam" id="PF00389">
    <property type="entry name" value="2-Hacid_dh"/>
    <property type="match status" value="1"/>
</dbReference>
<dbReference type="SUPFAM" id="SSF52283">
    <property type="entry name" value="Formate/glycerate dehydrogenase catalytic domain-like"/>
    <property type="match status" value="1"/>
</dbReference>
<dbReference type="PANTHER" id="PTHR42938:SF9">
    <property type="entry name" value="FORMATE DEHYDROGENASE 1"/>
    <property type="match status" value="1"/>
</dbReference>
<name>A0A7T4A044_9MICO</name>
<evidence type="ECO:0000259" key="3">
    <source>
        <dbReference type="Pfam" id="PF00389"/>
    </source>
</evidence>
<feature type="domain" description="D-isomer specific 2-hydroxyacid dehydrogenase NAD-binding" evidence="4">
    <location>
        <begin position="157"/>
        <end position="336"/>
    </location>
</feature>